<dbReference type="SUPFAM" id="SSF50969">
    <property type="entry name" value="YVTN repeat-like/Quinoprotein amine dehydrogenase"/>
    <property type="match status" value="1"/>
</dbReference>
<reference evidence="1 2" key="1">
    <citation type="submission" date="2024-10" db="EMBL/GenBank/DDBJ databases">
        <title>The Natural Products Discovery Center: Release of the First 8490 Sequenced Strains for Exploring Actinobacteria Biosynthetic Diversity.</title>
        <authorList>
            <person name="Kalkreuter E."/>
            <person name="Kautsar S.A."/>
            <person name="Yang D."/>
            <person name="Bader C.D."/>
            <person name="Teijaro C.N."/>
            <person name="Fluegel L."/>
            <person name="Davis C.M."/>
            <person name="Simpson J.R."/>
            <person name="Lauterbach L."/>
            <person name="Steele A.D."/>
            <person name="Gui C."/>
            <person name="Meng S."/>
            <person name="Li G."/>
            <person name="Viehrig K."/>
            <person name="Ye F."/>
            <person name="Su P."/>
            <person name="Kiefer A.F."/>
            <person name="Nichols A."/>
            <person name="Cepeda A.J."/>
            <person name="Yan W."/>
            <person name="Fan B."/>
            <person name="Jiang Y."/>
            <person name="Adhikari A."/>
            <person name="Zheng C.-J."/>
            <person name="Schuster L."/>
            <person name="Cowan T.M."/>
            <person name="Smanski M.J."/>
            <person name="Chevrette M.G."/>
            <person name="De Carvalho L.P.S."/>
            <person name="Shen B."/>
        </authorList>
    </citation>
    <scope>NUCLEOTIDE SEQUENCE [LARGE SCALE GENOMIC DNA]</scope>
    <source>
        <strain evidence="1 2">NPDC087220</strain>
    </source>
</reference>
<organism evidence="1 2">
    <name type="scientific">Streptomyces toxytricini</name>
    <name type="common">Actinomyces toxytricini</name>
    <dbReference type="NCBI Taxonomy" id="67369"/>
    <lineage>
        <taxon>Bacteria</taxon>
        <taxon>Bacillati</taxon>
        <taxon>Actinomycetota</taxon>
        <taxon>Actinomycetes</taxon>
        <taxon>Kitasatosporales</taxon>
        <taxon>Streptomycetaceae</taxon>
        <taxon>Streptomyces</taxon>
    </lineage>
</organism>
<evidence type="ECO:0000313" key="1">
    <source>
        <dbReference type="EMBL" id="MFJ2825555.1"/>
    </source>
</evidence>
<gene>
    <name evidence="1" type="ORF">ACIO7M_31225</name>
</gene>
<dbReference type="EMBL" id="JBIUYY010000018">
    <property type="protein sequence ID" value="MFJ2825555.1"/>
    <property type="molecule type" value="Genomic_DNA"/>
</dbReference>
<comment type="caution">
    <text evidence="1">The sequence shown here is derived from an EMBL/GenBank/DDBJ whole genome shotgun (WGS) entry which is preliminary data.</text>
</comment>
<sequence>MDTAGNEPIDVVPLGTVRARGTVEGLAGGRLLVRAGGLLEVHDREEFLAGAAAGPVASLRVEEQERAAATPDGGFLVAGAASVRAVGPDGGTRWELAHDPWHGTPRARSAPALSPDGRLVGVVVPTPEPDPAQAALVYDAEPGRNYVWDRLLFLDAATGGVVGRQQLRSLASGAVLGWRPDGGALAVSCWTAWHSWSTWWAEPTGSADADDAIRIVGGTWMHALAGFLPGSRTLTQRYAEHVWPDDDRDELAVYDTGSAGQVALLDLAELALDPEEDEFRSAEVLDGRHVLVPGRVFQAGGPPQTRHWLVDAATLRPLGRLVYPAAVGRDVTVLGDGTWLTEDGDGHLHRWALERTEPPASG</sequence>
<evidence type="ECO:0000313" key="2">
    <source>
        <dbReference type="Proteomes" id="UP001617351"/>
    </source>
</evidence>
<dbReference type="Proteomes" id="UP001617351">
    <property type="component" value="Unassembled WGS sequence"/>
</dbReference>
<dbReference type="InterPro" id="IPR011044">
    <property type="entry name" value="Quino_amine_DH_bsu"/>
</dbReference>
<keyword evidence="2" id="KW-1185">Reference proteome</keyword>
<proteinExistence type="predicted"/>
<name>A0ABW8EQL3_STRT5</name>
<dbReference type="RefSeq" id="WP_402387002.1">
    <property type="nucleotide sequence ID" value="NZ_JBIUYY010000018.1"/>
</dbReference>
<accession>A0ABW8EQL3</accession>
<protein>
    <submittedName>
        <fullName evidence="1">Uncharacterized protein</fullName>
    </submittedName>
</protein>